<feature type="compositionally biased region" description="Low complexity" evidence="1">
    <location>
        <begin position="28"/>
        <end position="43"/>
    </location>
</feature>
<keyword evidence="5" id="KW-1185">Reference proteome</keyword>
<evidence type="ECO:0000313" key="3">
    <source>
        <dbReference type="EMBL" id="OWM73394.1"/>
    </source>
</evidence>
<sequence>MASASSPSLQLRSLELPLPPSHRRRTHSSITSFVSHSSNPPSSMAKTPLRQSGVSPQFPLSSRLELGNGFFTAHSLLNDFSVEDNRVEDDSPTAEVKSCVWNWRGYSIRYQCSGNGGPALVLIHGFGANSDHWRKNIPVLAKSHRVYSIDLIGYGYSDKPNPHEFGGDPFYTFETWAAQIIDFCHEVVKDRAFFICNSIGGVVGLQAAIMEPDICRGIVLLNISLRMLHIKKQPWYGRPLIRSFQNLLRNTAIGKFFFRAVATPESVRSILCQCYHDPSQVTDELVEKILQPGLEPGAADVFLEFICYSGGPLPEELLPQVKCPVLVAWGDKDPWEPIELGREFRNFDSVEDFVVLPNVGHCPQDEAPQLVNPLVESFVARHDISFAATT</sequence>
<dbReference type="PANTHER" id="PTHR43689">
    <property type="entry name" value="HYDROLASE"/>
    <property type="match status" value="1"/>
</dbReference>
<reference evidence="5" key="3">
    <citation type="journal article" date="2020" name="Plant Biotechnol. J.">
        <title>The pomegranate (Punica granatum L.) draft genome dissects genetic divergence between soft- and hard-seeded cultivars.</title>
        <authorList>
            <person name="Luo X."/>
            <person name="Li H."/>
            <person name="Wu Z."/>
            <person name="Yao W."/>
            <person name="Zhao P."/>
            <person name="Cao D."/>
            <person name="Yu H."/>
            <person name="Li K."/>
            <person name="Poudel K."/>
            <person name="Zhao D."/>
            <person name="Zhang F."/>
            <person name="Xia X."/>
            <person name="Chen L."/>
            <person name="Wang Q."/>
            <person name="Jing D."/>
            <person name="Cao S."/>
        </authorList>
    </citation>
    <scope>NUCLEOTIDE SEQUENCE [LARGE SCALE GENOMIC DNA]</scope>
</reference>
<name>A0A218WKP0_PUNGR</name>
<dbReference type="AlphaFoldDB" id="A0A218WKP0"/>
<dbReference type="FunFam" id="3.40.50.1820:FF:000875">
    <property type="entry name" value="Os07g0575800 protein"/>
    <property type="match status" value="1"/>
</dbReference>
<feature type="domain" description="AB hydrolase-1" evidence="2">
    <location>
        <begin position="118"/>
        <end position="368"/>
    </location>
</feature>
<accession>A0A218WKP0</accession>
<gene>
    <name evidence="6" type="primary">LOC116199293</name>
    <name evidence="3" type="ORF">CDL15_Pgr026493</name>
</gene>
<dbReference type="Proteomes" id="UP000197138">
    <property type="component" value="Unassembled WGS sequence"/>
</dbReference>
<protein>
    <submittedName>
        <fullName evidence="6">Pheophytinase, chloroplastic</fullName>
    </submittedName>
</protein>
<dbReference type="Gene3D" id="3.40.50.1820">
    <property type="entry name" value="alpha/beta hydrolase"/>
    <property type="match status" value="1"/>
</dbReference>
<organism evidence="3 4">
    <name type="scientific">Punica granatum</name>
    <name type="common">Pomegranate</name>
    <dbReference type="NCBI Taxonomy" id="22663"/>
    <lineage>
        <taxon>Eukaryota</taxon>
        <taxon>Viridiplantae</taxon>
        <taxon>Streptophyta</taxon>
        <taxon>Embryophyta</taxon>
        <taxon>Tracheophyta</taxon>
        <taxon>Spermatophyta</taxon>
        <taxon>Magnoliopsida</taxon>
        <taxon>eudicotyledons</taxon>
        <taxon>Gunneridae</taxon>
        <taxon>Pentapetalae</taxon>
        <taxon>rosids</taxon>
        <taxon>malvids</taxon>
        <taxon>Myrtales</taxon>
        <taxon>Lythraceae</taxon>
        <taxon>Punica</taxon>
    </lineage>
</organism>
<reference evidence="6" key="4">
    <citation type="submission" date="2025-04" db="UniProtKB">
        <authorList>
            <consortium name="RefSeq"/>
        </authorList>
    </citation>
    <scope>IDENTIFICATION</scope>
    <source>
        <tissue evidence="6">Leaf</tissue>
    </source>
</reference>
<reference evidence="4" key="1">
    <citation type="journal article" date="2017" name="Plant J.">
        <title>The pomegranate (Punica granatum L.) genome and the genomics of punicalagin biosynthesis.</title>
        <authorList>
            <person name="Qin G."/>
            <person name="Xu C."/>
            <person name="Ming R."/>
            <person name="Tang H."/>
            <person name="Guyot R."/>
            <person name="Kramer E.M."/>
            <person name="Hu Y."/>
            <person name="Yi X."/>
            <person name="Qi Y."/>
            <person name="Xu X."/>
            <person name="Gao Z."/>
            <person name="Pan H."/>
            <person name="Jian J."/>
            <person name="Tian Y."/>
            <person name="Yue Z."/>
            <person name="Xu Y."/>
        </authorList>
    </citation>
    <scope>NUCLEOTIDE SEQUENCE [LARGE SCALE GENOMIC DNA]</scope>
    <source>
        <strain evidence="4">cv. Dabenzi</strain>
    </source>
</reference>
<dbReference type="InterPro" id="IPR029058">
    <property type="entry name" value="AB_hydrolase_fold"/>
</dbReference>
<dbReference type="RefSeq" id="XP_031385461.1">
    <property type="nucleotide sequence ID" value="XM_031529601.1"/>
</dbReference>
<evidence type="ECO:0000313" key="6">
    <source>
        <dbReference type="RefSeq" id="XP_031385461.1"/>
    </source>
</evidence>
<dbReference type="PRINTS" id="PR00111">
    <property type="entry name" value="ABHYDROLASE"/>
</dbReference>
<evidence type="ECO:0000313" key="5">
    <source>
        <dbReference type="Proteomes" id="UP000515151"/>
    </source>
</evidence>
<evidence type="ECO:0000256" key="1">
    <source>
        <dbReference type="SAM" id="MobiDB-lite"/>
    </source>
</evidence>
<dbReference type="GeneID" id="116199293"/>
<reference evidence="3" key="2">
    <citation type="submission" date="2017-06" db="EMBL/GenBank/DDBJ databases">
        <title>The pomegranate genome and the genomics of punicalagin biosynthesis.</title>
        <authorList>
            <person name="Xu C."/>
        </authorList>
    </citation>
    <scope>NUCLEOTIDE SEQUENCE [LARGE SCALE GENOMIC DNA]</scope>
    <source>
        <tissue evidence="3">Fresh leaf</tissue>
    </source>
</reference>
<dbReference type="EMBL" id="MTKT01003950">
    <property type="protein sequence ID" value="OWM73394.1"/>
    <property type="molecule type" value="Genomic_DNA"/>
</dbReference>
<dbReference type="Pfam" id="PF00561">
    <property type="entry name" value="Abhydrolase_1"/>
    <property type="match status" value="1"/>
</dbReference>
<feature type="region of interest" description="Disordered" evidence="1">
    <location>
        <begin position="1"/>
        <end position="56"/>
    </location>
</feature>
<dbReference type="SUPFAM" id="SSF53474">
    <property type="entry name" value="alpha/beta-Hydrolases"/>
    <property type="match status" value="1"/>
</dbReference>
<dbReference type="Proteomes" id="UP000515151">
    <property type="component" value="Chromosome 3"/>
</dbReference>
<proteinExistence type="predicted"/>
<dbReference type="PANTHER" id="PTHR43689:SF53">
    <property type="entry name" value="ALPHA_BETA-HYDROLASES SUPERFAMILY PROTEIN"/>
    <property type="match status" value="1"/>
</dbReference>
<dbReference type="InterPro" id="IPR000073">
    <property type="entry name" value="AB_hydrolase_1"/>
</dbReference>
<evidence type="ECO:0000313" key="4">
    <source>
        <dbReference type="Proteomes" id="UP000197138"/>
    </source>
</evidence>
<evidence type="ECO:0000259" key="2">
    <source>
        <dbReference type="Pfam" id="PF00561"/>
    </source>
</evidence>
<feature type="compositionally biased region" description="Polar residues" evidence="1">
    <location>
        <begin position="1"/>
        <end position="11"/>
    </location>
</feature>
<dbReference type="OrthoDB" id="408373at2759"/>